<dbReference type="InterPro" id="IPR036525">
    <property type="entry name" value="Tubulin/FtsZ_GTPase_sf"/>
</dbReference>
<keyword evidence="3" id="KW-1185">Reference proteome</keyword>
<feature type="domain" description="Misato Segment II tubulin-like" evidence="1">
    <location>
        <begin position="14"/>
        <end position="126"/>
    </location>
</feature>
<dbReference type="OrthoDB" id="6477516at2759"/>
<dbReference type="GO" id="GO:0007005">
    <property type="term" value="P:mitochondrion organization"/>
    <property type="evidence" value="ECO:0007669"/>
    <property type="project" value="InterPro"/>
</dbReference>
<dbReference type="Proteomes" id="UP000192247">
    <property type="component" value="Unassembled WGS sequence"/>
</dbReference>
<organism evidence="2 3">
    <name type="scientific">Tropilaelaps mercedesae</name>
    <dbReference type="NCBI Taxonomy" id="418985"/>
    <lineage>
        <taxon>Eukaryota</taxon>
        <taxon>Metazoa</taxon>
        <taxon>Ecdysozoa</taxon>
        <taxon>Arthropoda</taxon>
        <taxon>Chelicerata</taxon>
        <taxon>Arachnida</taxon>
        <taxon>Acari</taxon>
        <taxon>Parasitiformes</taxon>
        <taxon>Mesostigmata</taxon>
        <taxon>Gamasina</taxon>
        <taxon>Dermanyssoidea</taxon>
        <taxon>Laelapidae</taxon>
        <taxon>Tropilaelaps</taxon>
    </lineage>
</organism>
<gene>
    <name evidence="2" type="ORF">BIW11_12891</name>
</gene>
<dbReference type="PANTHER" id="PTHR13391">
    <property type="entry name" value="MITOCHONDRIAL DISTRIBUTION REGULATOR MISATO"/>
    <property type="match status" value="1"/>
</dbReference>
<dbReference type="InterPro" id="IPR019605">
    <property type="entry name" value="Misato_II_tubulin-like"/>
</dbReference>
<dbReference type="STRING" id="418985.A0A1V9X521"/>
<accession>A0A1V9X521</accession>
<evidence type="ECO:0000259" key="1">
    <source>
        <dbReference type="Pfam" id="PF10644"/>
    </source>
</evidence>
<dbReference type="GO" id="GO:0005737">
    <property type="term" value="C:cytoplasm"/>
    <property type="evidence" value="ECO:0007669"/>
    <property type="project" value="TreeGrafter"/>
</dbReference>
<dbReference type="InParanoid" id="A0A1V9X521"/>
<evidence type="ECO:0000313" key="2">
    <source>
        <dbReference type="EMBL" id="OQR68471.1"/>
    </source>
</evidence>
<dbReference type="InterPro" id="IPR049942">
    <property type="entry name" value="DML1/Misato"/>
</dbReference>
<reference evidence="2 3" key="1">
    <citation type="journal article" date="2017" name="Gigascience">
        <title>Draft genome of the honey bee ectoparasitic mite, Tropilaelaps mercedesae, is shaped by the parasitic life history.</title>
        <authorList>
            <person name="Dong X."/>
            <person name="Armstrong S.D."/>
            <person name="Xia D."/>
            <person name="Makepeace B.L."/>
            <person name="Darby A.C."/>
            <person name="Kadowaki T."/>
        </authorList>
    </citation>
    <scope>NUCLEOTIDE SEQUENCE [LARGE SCALE GENOMIC DNA]</scope>
    <source>
        <strain evidence="2">Wuxi-XJTLU</strain>
    </source>
</reference>
<dbReference type="Pfam" id="PF10644">
    <property type="entry name" value="Misat_Tub_SegII"/>
    <property type="match status" value="1"/>
</dbReference>
<dbReference type="EMBL" id="MNPL01024579">
    <property type="protein sequence ID" value="OQR68471.1"/>
    <property type="molecule type" value="Genomic_DNA"/>
</dbReference>
<protein>
    <submittedName>
        <fullName evidence="2">Protein misato1-like</fullName>
    </submittedName>
</protein>
<dbReference type="SUPFAM" id="SSF52490">
    <property type="entry name" value="Tubulin nucleotide-binding domain-like"/>
    <property type="match status" value="1"/>
</dbReference>
<dbReference type="PANTHER" id="PTHR13391:SF0">
    <property type="entry name" value="PROTEIN MISATO HOMOLOG 1"/>
    <property type="match status" value="1"/>
</dbReference>
<dbReference type="AlphaFoldDB" id="A0A1V9X521"/>
<proteinExistence type="predicted"/>
<sequence length="188" mass="21269">MISEIQVLCIMASSEVITLQLGSFSNFACSHLWNLQANCFYYSKDAPFGHEFNHDVFYREGRNLQNKMTFNPRTVLIDLKGSTRTATWPVDHAYDGNLTDEGKFWDGPVQIHKAEPFARSSKSEELGEAEYKPMASDPITRDSWAGYLQNKFHPKSVRGRAEPPAPYNSPHTLMMPLRCRCDGGTMVG</sequence>
<comment type="caution">
    <text evidence="2">The sequence shown here is derived from an EMBL/GenBank/DDBJ whole genome shotgun (WGS) entry which is preliminary data.</text>
</comment>
<evidence type="ECO:0000313" key="3">
    <source>
        <dbReference type="Proteomes" id="UP000192247"/>
    </source>
</evidence>
<name>A0A1V9X521_9ACAR</name>